<name>A0ABW1IKF2_9BACL</name>
<keyword evidence="5 6" id="KW-0472">Membrane</keyword>
<evidence type="ECO:0000256" key="5">
    <source>
        <dbReference type="ARBA" id="ARBA00023136"/>
    </source>
</evidence>
<feature type="transmembrane region" description="Helical" evidence="6">
    <location>
        <begin position="359"/>
        <end position="382"/>
    </location>
</feature>
<keyword evidence="3 6" id="KW-0812">Transmembrane</keyword>
<feature type="transmembrane region" description="Helical" evidence="6">
    <location>
        <begin position="118"/>
        <end position="138"/>
    </location>
</feature>
<sequence length="428" mass="48051">MSDKKRLVQNFISLIFLQGTNYILPLLTLPYLVRVLGPGNYGLVAFGQAFITYFVMLTDYGFNLSATRMISIHREDKNKVSEIFSSVMVIKVSLMLLNFLVMISIVFSIDKFSSDAMLYILTYGLVLGNVLFPIWYFQGIENMKYITMLNIVSKFISTVLVFVVIRGEGDYIFVPLLNSIGVVFIGIVAIWIVLVRHKVKFQLPTRHQLVYQLKEGWHVFISQIAINLYTVSNTFILGLFASSTVVGYYASGEKVIKAIQGLITPITQTVYPYISKLAAQSYSRAFAFIKKVLFIVGSATFVGAFIVFVLAEPAVNIILGTEYKSSVVIIQILSFLPFIIGLSNIFGVQTMLTFGHKKAFSRILMGSGLFNIILAFTIVPYFEHIGTAISVLSTEIAVTVTMFIYLTIKGYRFFGNNKKQVTWEGQDV</sequence>
<protein>
    <submittedName>
        <fullName evidence="7">Flippase</fullName>
    </submittedName>
</protein>
<keyword evidence="8" id="KW-1185">Reference proteome</keyword>
<evidence type="ECO:0000313" key="7">
    <source>
        <dbReference type="EMBL" id="MFC5985549.1"/>
    </source>
</evidence>
<evidence type="ECO:0000256" key="6">
    <source>
        <dbReference type="SAM" id="Phobius"/>
    </source>
</evidence>
<feature type="transmembrane region" description="Helical" evidence="6">
    <location>
        <begin position="83"/>
        <end position="106"/>
    </location>
</feature>
<feature type="transmembrane region" description="Helical" evidence="6">
    <location>
        <begin position="171"/>
        <end position="194"/>
    </location>
</feature>
<dbReference type="PANTHER" id="PTHR30250:SF11">
    <property type="entry name" value="O-ANTIGEN TRANSPORTER-RELATED"/>
    <property type="match status" value="1"/>
</dbReference>
<feature type="transmembrane region" description="Helical" evidence="6">
    <location>
        <begin position="292"/>
        <end position="311"/>
    </location>
</feature>
<feature type="transmembrane region" description="Helical" evidence="6">
    <location>
        <begin position="145"/>
        <end position="165"/>
    </location>
</feature>
<reference evidence="8" key="1">
    <citation type="journal article" date="2019" name="Int. J. Syst. Evol. Microbiol.">
        <title>The Global Catalogue of Microorganisms (GCM) 10K type strain sequencing project: providing services to taxonomists for standard genome sequencing and annotation.</title>
        <authorList>
            <consortium name="The Broad Institute Genomics Platform"/>
            <consortium name="The Broad Institute Genome Sequencing Center for Infectious Disease"/>
            <person name="Wu L."/>
            <person name="Ma J."/>
        </authorList>
    </citation>
    <scope>NUCLEOTIDE SEQUENCE [LARGE SCALE GENOMIC DNA]</scope>
    <source>
        <strain evidence="8">CCM 8749</strain>
    </source>
</reference>
<dbReference type="InterPro" id="IPR050833">
    <property type="entry name" value="Poly_Biosynth_Transport"/>
</dbReference>
<evidence type="ECO:0000256" key="3">
    <source>
        <dbReference type="ARBA" id="ARBA00022692"/>
    </source>
</evidence>
<dbReference type="EMBL" id="JBHSQV010000027">
    <property type="protein sequence ID" value="MFC5985549.1"/>
    <property type="molecule type" value="Genomic_DNA"/>
</dbReference>
<dbReference type="InterPro" id="IPR002797">
    <property type="entry name" value="Polysacc_synth"/>
</dbReference>
<evidence type="ECO:0000256" key="2">
    <source>
        <dbReference type="ARBA" id="ARBA00022475"/>
    </source>
</evidence>
<dbReference type="Pfam" id="PF01943">
    <property type="entry name" value="Polysacc_synt"/>
    <property type="match status" value="1"/>
</dbReference>
<gene>
    <name evidence="7" type="ORF">ACFPXP_03740</name>
</gene>
<evidence type="ECO:0000256" key="4">
    <source>
        <dbReference type="ARBA" id="ARBA00022989"/>
    </source>
</evidence>
<organism evidence="7 8">
    <name type="scientific">Marinicrinis lubricantis</name>
    <dbReference type="NCBI Taxonomy" id="2086470"/>
    <lineage>
        <taxon>Bacteria</taxon>
        <taxon>Bacillati</taxon>
        <taxon>Bacillota</taxon>
        <taxon>Bacilli</taxon>
        <taxon>Bacillales</taxon>
        <taxon>Paenibacillaceae</taxon>
    </lineage>
</organism>
<dbReference type="RefSeq" id="WP_379892491.1">
    <property type="nucleotide sequence ID" value="NZ_CBCSCT010000009.1"/>
</dbReference>
<keyword evidence="2" id="KW-1003">Cell membrane</keyword>
<feature type="transmembrane region" description="Helical" evidence="6">
    <location>
        <begin position="323"/>
        <end position="347"/>
    </location>
</feature>
<comment type="subcellular location">
    <subcellularLocation>
        <location evidence="1">Cell membrane</location>
        <topology evidence="1">Multi-pass membrane protein</topology>
    </subcellularLocation>
</comment>
<feature type="transmembrane region" description="Helical" evidence="6">
    <location>
        <begin position="39"/>
        <end position="62"/>
    </location>
</feature>
<dbReference type="CDD" id="cd13128">
    <property type="entry name" value="MATE_Wzx_like"/>
    <property type="match status" value="1"/>
</dbReference>
<feature type="transmembrane region" description="Helical" evidence="6">
    <location>
        <begin position="12"/>
        <end position="33"/>
    </location>
</feature>
<keyword evidence="4 6" id="KW-1133">Transmembrane helix</keyword>
<evidence type="ECO:0000256" key="1">
    <source>
        <dbReference type="ARBA" id="ARBA00004651"/>
    </source>
</evidence>
<proteinExistence type="predicted"/>
<evidence type="ECO:0000313" key="8">
    <source>
        <dbReference type="Proteomes" id="UP001596250"/>
    </source>
</evidence>
<feature type="transmembrane region" description="Helical" evidence="6">
    <location>
        <begin position="388"/>
        <end position="408"/>
    </location>
</feature>
<dbReference type="PANTHER" id="PTHR30250">
    <property type="entry name" value="PST FAMILY PREDICTED COLANIC ACID TRANSPORTER"/>
    <property type="match status" value="1"/>
</dbReference>
<dbReference type="Proteomes" id="UP001596250">
    <property type="component" value="Unassembled WGS sequence"/>
</dbReference>
<accession>A0ABW1IKF2</accession>
<comment type="caution">
    <text evidence="7">The sequence shown here is derived from an EMBL/GenBank/DDBJ whole genome shotgun (WGS) entry which is preliminary data.</text>
</comment>